<evidence type="ECO:0000313" key="2">
    <source>
        <dbReference type="EMBL" id="RAK33852.1"/>
    </source>
</evidence>
<feature type="domain" description="HPr kinase/phosphorylase C-terminal" evidence="1">
    <location>
        <begin position="7"/>
        <end position="129"/>
    </location>
</feature>
<keyword evidence="3" id="KW-1185">Reference proteome</keyword>
<dbReference type="OrthoDB" id="8326226at2"/>
<dbReference type="GO" id="GO:0006109">
    <property type="term" value="P:regulation of carbohydrate metabolic process"/>
    <property type="evidence" value="ECO:0007669"/>
    <property type="project" value="InterPro"/>
</dbReference>
<dbReference type="Gene3D" id="3.40.50.300">
    <property type="entry name" value="P-loop containing nucleotide triphosphate hydrolases"/>
    <property type="match status" value="1"/>
</dbReference>
<protein>
    <submittedName>
        <fullName evidence="2">Hpr(Ser) kinase/phosphatase</fullName>
    </submittedName>
</protein>
<gene>
    <name evidence="2" type="ORF">C7374_101176</name>
</gene>
<evidence type="ECO:0000259" key="1">
    <source>
        <dbReference type="Pfam" id="PF07475"/>
    </source>
</evidence>
<keyword evidence="2" id="KW-0808">Transferase</keyword>
<dbReference type="Proteomes" id="UP000249453">
    <property type="component" value="Unassembled WGS sequence"/>
</dbReference>
<dbReference type="RefSeq" id="WP_111573727.1">
    <property type="nucleotide sequence ID" value="NZ_JBHEEY010000001.1"/>
</dbReference>
<dbReference type="EMBL" id="QLMK01000001">
    <property type="protein sequence ID" value="RAK33852.1"/>
    <property type="molecule type" value="Genomic_DNA"/>
</dbReference>
<comment type="caution">
    <text evidence="2">The sequence shown here is derived from an EMBL/GenBank/DDBJ whole genome shotgun (WGS) entry which is preliminary data.</text>
</comment>
<dbReference type="PROSITE" id="PS00675">
    <property type="entry name" value="SIGMA54_INTERACT_1"/>
    <property type="match status" value="1"/>
</dbReference>
<name>A0A364JYQ4_9HYPH</name>
<dbReference type="SUPFAM" id="SSF53795">
    <property type="entry name" value="PEP carboxykinase-like"/>
    <property type="match status" value="1"/>
</dbReference>
<sequence length="176" mass="19044">MTPEIEKSGLHATTIALRERGVMIMGESGTGKSELALTLIERAALQGKKAALVADDRTLLKLEGSQLIARAPANLAGGVEIRGAGLFSVEYVAQIALDLVVTLVEKAQAERYPSGQTWRFENIAIPQLFLPSLLSNGDSNALSRAIEAFLFYPPWPTGSTKPDEVRNLPNNRKTML</sequence>
<dbReference type="Pfam" id="PF07475">
    <property type="entry name" value="Hpr_kinase_C"/>
    <property type="match status" value="1"/>
</dbReference>
<dbReference type="InterPro" id="IPR011104">
    <property type="entry name" value="Hpr_kin/Pase_C"/>
</dbReference>
<keyword evidence="2" id="KW-0418">Kinase</keyword>
<reference evidence="2 3" key="1">
    <citation type="submission" date="2018-06" db="EMBL/GenBank/DDBJ databases">
        <title>Genomic Encyclopedia of Type Strains, Phase IV (KMG-IV): sequencing the most valuable type-strain genomes for metagenomic binning, comparative biology and taxonomic classification.</title>
        <authorList>
            <person name="Goeker M."/>
        </authorList>
    </citation>
    <scope>NUCLEOTIDE SEQUENCE [LARGE SCALE GENOMIC DNA]</scope>
    <source>
        <strain evidence="2 3">DSM 26720</strain>
    </source>
</reference>
<dbReference type="GO" id="GO:0005524">
    <property type="term" value="F:ATP binding"/>
    <property type="evidence" value="ECO:0007669"/>
    <property type="project" value="InterPro"/>
</dbReference>
<dbReference type="GO" id="GO:0000155">
    <property type="term" value="F:phosphorelay sensor kinase activity"/>
    <property type="evidence" value="ECO:0007669"/>
    <property type="project" value="InterPro"/>
</dbReference>
<proteinExistence type="predicted"/>
<organism evidence="2 3">
    <name type="scientific">Falsochrobactrum ovis</name>
    <dbReference type="NCBI Taxonomy" id="1293442"/>
    <lineage>
        <taxon>Bacteria</taxon>
        <taxon>Pseudomonadati</taxon>
        <taxon>Pseudomonadota</taxon>
        <taxon>Alphaproteobacteria</taxon>
        <taxon>Hyphomicrobiales</taxon>
        <taxon>Brucellaceae</taxon>
        <taxon>Falsochrobactrum</taxon>
    </lineage>
</organism>
<accession>A0A364JYQ4</accession>
<dbReference type="InterPro" id="IPR027417">
    <property type="entry name" value="P-loop_NTPase"/>
</dbReference>
<dbReference type="AlphaFoldDB" id="A0A364JYQ4"/>
<dbReference type="CDD" id="cd01918">
    <property type="entry name" value="HprK_C"/>
    <property type="match status" value="1"/>
</dbReference>
<dbReference type="InterPro" id="IPR025662">
    <property type="entry name" value="Sigma_54_int_dom_ATP-bd_1"/>
</dbReference>
<evidence type="ECO:0000313" key="3">
    <source>
        <dbReference type="Proteomes" id="UP000249453"/>
    </source>
</evidence>